<protein>
    <submittedName>
        <fullName evidence="1">Transporter</fullName>
    </submittedName>
</protein>
<proteinExistence type="predicted"/>
<sequence length="412" mass="44200">MIPNLYGPQGLVLPNAFHQAHFVSSFQSNFTPLGGALATQLTLLPLASPASGFTYTFDRTAGVYTRSAQSLGPILTERAETLGRGKFFLSFAYQRFNFSSVDGVSLDSLPAVFTHTHAENITPEPEYENDVITTDNDINFKVNQFTLFGAVGLTNRIDLSVAIPLMDVSLDVKSNATIRRIAGPNSQFGEAHYFDSADPTGSINKTFTGRGSSTGLGDVTFRLKGNVWKNAKAGLAVAADFRAPTGDEKNFLGSGAAGFKPFVAASLHAGRFAPHVNVGYQWNGDSVLAGDVTSNVKAHLPNQFFYSLGTEFSAAKPLTITFDFLGQRVIDATGVVRTTFTTAASTAHPENSSKTFNNIALSNHSFNLNNGSLGFKLNPFSSFVLTANLIFKMNDSGLRSTVVPMFGGSYTF</sequence>
<organism evidence="1 2">
    <name type="scientific">Paludibaculum fermentans</name>
    <dbReference type="NCBI Taxonomy" id="1473598"/>
    <lineage>
        <taxon>Bacteria</taxon>
        <taxon>Pseudomonadati</taxon>
        <taxon>Acidobacteriota</taxon>
        <taxon>Terriglobia</taxon>
        <taxon>Bryobacterales</taxon>
        <taxon>Bryobacteraceae</taxon>
        <taxon>Paludibaculum</taxon>
    </lineage>
</organism>
<dbReference type="AlphaFoldDB" id="A0A7S7NSA2"/>
<accession>A0A7S7NSA2</accession>
<dbReference type="Pfam" id="PF13557">
    <property type="entry name" value="Phenol_MetA_deg"/>
    <property type="match status" value="1"/>
</dbReference>
<dbReference type="InterPro" id="IPR025737">
    <property type="entry name" value="FApF"/>
</dbReference>
<dbReference type="EMBL" id="CP063849">
    <property type="protein sequence ID" value="QOY88785.1"/>
    <property type="molecule type" value="Genomic_DNA"/>
</dbReference>
<reference evidence="1 2" key="1">
    <citation type="submission" date="2020-10" db="EMBL/GenBank/DDBJ databases">
        <title>Complete genome sequence of Paludibaculum fermentans P105T, a facultatively anaerobic acidobacterium capable of dissimilatory Fe(III) reduction.</title>
        <authorList>
            <person name="Dedysh S.N."/>
            <person name="Beletsky A.V."/>
            <person name="Kulichevskaya I.S."/>
            <person name="Mardanov A.V."/>
            <person name="Ravin N.V."/>
        </authorList>
    </citation>
    <scope>NUCLEOTIDE SEQUENCE [LARGE SCALE GENOMIC DNA]</scope>
    <source>
        <strain evidence="1 2">P105</strain>
    </source>
</reference>
<keyword evidence="2" id="KW-1185">Reference proteome</keyword>
<dbReference type="Proteomes" id="UP000593892">
    <property type="component" value="Chromosome"/>
</dbReference>
<dbReference type="RefSeq" id="WP_194450447.1">
    <property type="nucleotide sequence ID" value="NZ_CP063849.1"/>
</dbReference>
<evidence type="ECO:0000313" key="2">
    <source>
        <dbReference type="Proteomes" id="UP000593892"/>
    </source>
</evidence>
<evidence type="ECO:0000313" key="1">
    <source>
        <dbReference type="EMBL" id="QOY88785.1"/>
    </source>
</evidence>
<name>A0A7S7NSA2_PALFE</name>
<dbReference type="KEGG" id="pfer:IRI77_02145"/>
<gene>
    <name evidence="1" type="ORF">IRI77_02145</name>
</gene>